<name>A0A2X2X952_CHRJE</name>
<gene>
    <name evidence="2" type="ORF">NCTC13492_03759</name>
    <name evidence="1" type="ORF">SAMN05421542_0414</name>
</gene>
<evidence type="ECO:0000313" key="2">
    <source>
        <dbReference type="EMBL" id="SQB46683.1"/>
    </source>
</evidence>
<dbReference type="AlphaFoldDB" id="A0A2X2X952"/>
<keyword evidence="3" id="KW-1185">Reference proteome</keyword>
<sequence length="128" mass="14599">MTENELSYKIIGAAIEVHKNLGVGLLESAYETALAYELRTMNLNVKQQVVLPLQYKEISIENAYKIDLIVEDKVIVEVKSVLELHPIFHAQVLTYLKQTHIKLGLLINFNSELIKYGIHRIVNKIIDA</sequence>
<evidence type="ECO:0000313" key="4">
    <source>
        <dbReference type="Proteomes" id="UP000251670"/>
    </source>
</evidence>
<evidence type="ECO:0000313" key="1">
    <source>
        <dbReference type="EMBL" id="SDI20393.1"/>
    </source>
</evidence>
<dbReference type="Proteomes" id="UP000251670">
    <property type="component" value="Unassembled WGS sequence"/>
</dbReference>
<dbReference type="STRING" id="445960.SAMN05421542_0414"/>
<dbReference type="InterPro" id="IPR026350">
    <property type="entry name" value="GxxExxY"/>
</dbReference>
<proteinExistence type="predicted"/>
<evidence type="ECO:0000313" key="3">
    <source>
        <dbReference type="Proteomes" id="UP000199426"/>
    </source>
</evidence>
<reference evidence="2 4" key="2">
    <citation type="submission" date="2018-06" db="EMBL/GenBank/DDBJ databases">
        <authorList>
            <consortium name="Pathogen Informatics"/>
            <person name="Doyle S."/>
        </authorList>
    </citation>
    <scope>NUCLEOTIDE SEQUENCE [LARGE SCALE GENOMIC DNA]</scope>
    <source>
        <strain evidence="2 4">NCTC13492</strain>
    </source>
</reference>
<organism evidence="2 4">
    <name type="scientific">Chryseobacterium jejuense</name>
    <dbReference type="NCBI Taxonomy" id="445960"/>
    <lineage>
        <taxon>Bacteria</taxon>
        <taxon>Pseudomonadati</taxon>
        <taxon>Bacteroidota</taxon>
        <taxon>Flavobacteriia</taxon>
        <taxon>Flavobacteriales</taxon>
        <taxon>Weeksellaceae</taxon>
        <taxon>Chryseobacterium group</taxon>
        <taxon>Chryseobacterium</taxon>
    </lineage>
</organism>
<dbReference type="RefSeq" id="WP_089733077.1">
    <property type="nucleotide sequence ID" value="NZ_FNEG01000001.1"/>
</dbReference>
<dbReference type="Proteomes" id="UP000199426">
    <property type="component" value="Unassembled WGS sequence"/>
</dbReference>
<dbReference type="NCBIfam" id="TIGR04256">
    <property type="entry name" value="GxxExxY"/>
    <property type="match status" value="1"/>
</dbReference>
<dbReference type="OrthoDB" id="1119698at2"/>
<reference evidence="1 3" key="1">
    <citation type="submission" date="2016-10" db="EMBL/GenBank/DDBJ databases">
        <authorList>
            <person name="Varghese N."/>
            <person name="Submissions S."/>
        </authorList>
    </citation>
    <scope>NUCLEOTIDE SEQUENCE [LARGE SCALE GENOMIC DNA]</scope>
    <source>
        <strain evidence="1 3">DSM 19299</strain>
    </source>
</reference>
<protein>
    <submittedName>
        <fullName evidence="2">GxxExxY protein</fullName>
    </submittedName>
</protein>
<dbReference type="EMBL" id="UAWB01000013">
    <property type="protein sequence ID" value="SQB46683.1"/>
    <property type="molecule type" value="Genomic_DNA"/>
</dbReference>
<dbReference type="EMBL" id="FNEG01000001">
    <property type="protein sequence ID" value="SDI20393.1"/>
    <property type="molecule type" value="Genomic_DNA"/>
</dbReference>
<dbReference type="Pfam" id="PF13366">
    <property type="entry name" value="PDDEXK_3"/>
    <property type="match status" value="1"/>
</dbReference>
<accession>A0A2X2X952</accession>